<keyword evidence="1" id="KW-0472">Membrane</keyword>
<dbReference type="Proteomes" id="UP000661280">
    <property type="component" value="Chromosome 3"/>
</dbReference>
<evidence type="ECO:0000313" key="4">
    <source>
        <dbReference type="Proteomes" id="UP000075230"/>
    </source>
</evidence>
<sequence length="236" mass="25972">MIWSEVRGGDLPIIFIRLFELLYLSLSAANYLFNFVILPVDQAQNALGDGLTALAIFSVASTLSLLCICTRLGHRTSHLERAAVIVLMAVAASAFVYVQFFYDTWIARVYFVILIFTAVQCLSHGVNFREGTFFDFPFICLGYGIIVLAPAMHAGLWSSTCRQALLPSYLVYVGLNALGGLNLIFNVPERLGMSSGSRLVLHCCAALATIYLFNSLLAALQTDIHLEVERCGRIFG</sequence>
<feature type="transmembrane region" description="Helical" evidence="1">
    <location>
        <begin position="50"/>
        <end position="70"/>
    </location>
</feature>
<feature type="transmembrane region" description="Helical" evidence="1">
    <location>
        <begin position="138"/>
        <end position="157"/>
    </location>
</feature>
<reference evidence="2" key="4">
    <citation type="submission" date="2021-02" db="EMBL/GenBank/DDBJ databases">
        <title>Aspergillus luchuensis mut. kawachii IFO 4304 genome sequence.</title>
        <authorList>
            <person name="Mori K."/>
            <person name="Kadooka C."/>
            <person name="Goto M."/>
            <person name="Futagami T."/>
        </authorList>
    </citation>
    <scope>NUCLEOTIDE SEQUENCE</scope>
    <source>
        <strain evidence="2">IFO 4308</strain>
    </source>
</reference>
<feature type="transmembrane region" description="Helical" evidence="1">
    <location>
        <begin position="108"/>
        <end position="126"/>
    </location>
</feature>
<reference evidence="2" key="3">
    <citation type="submission" date="2021-01" db="EMBL/GenBank/DDBJ databases">
        <authorList>
            <consortium name="Aspergillus luchuensis mut. kawachii IFO 4304 genome sequencing consortium"/>
            <person name="Kazuki M."/>
            <person name="Futagami T."/>
        </authorList>
    </citation>
    <scope>NUCLEOTIDE SEQUENCE</scope>
    <source>
        <strain evidence="2">IFO 4308</strain>
    </source>
</reference>
<keyword evidence="1" id="KW-0812">Transmembrane</keyword>
<evidence type="ECO:0000313" key="3">
    <source>
        <dbReference type="EMBL" id="GAT21863.1"/>
    </source>
</evidence>
<feature type="transmembrane region" description="Helical" evidence="1">
    <location>
        <begin position="82"/>
        <end position="102"/>
    </location>
</feature>
<feature type="transmembrane region" description="Helical" evidence="1">
    <location>
        <begin position="199"/>
        <end position="220"/>
    </location>
</feature>
<accession>A0A146F894</accession>
<dbReference type="GeneID" id="64958013"/>
<reference evidence="4" key="2">
    <citation type="submission" date="2016-02" db="EMBL/GenBank/DDBJ databases">
        <title>Genome sequencing of Aspergillus luchuensis NBRC 4314.</title>
        <authorList>
            <person name="Yamada O."/>
        </authorList>
    </citation>
    <scope>NUCLEOTIDE SEQUENCE [LARGE SCALE GENOMIC DNA]</scope>
    <source>
        <strain evidence="4">RIB 2604</strain>
    </source>
</reference>
<dbReference type="EMBL" id="AP024427">
    <property type="protein sequence ID" value="BCR96688.1"/>
    <property type="molecule type" value="Genomic_DNA"/>
</dbReference>
<gene>
    <name evidence="2" type="ORF">AKAW2_30007S</name>
    <name evidence="3" type="ORF">RIB2604_01200110</name>
</gene>
<protein>
    <submittedName>
        <fullName evidence="3">Uncharacterized protein</fullName>
    </submittedName>
</protein>
<organism evidence="3 4">
    <name type="scientific">Aspergillus kawachii</name>
    <name type="common">White koji mold</name>
    <name type="synonym">Aspergillus awamori var. kawachi</name>
    <dbReference type="NCBI Taxonomy" id="1069201"/>
    <lineage>
        <taxon>Eukaryota</taxon>
        <taxon>Fungi</taxon>
        <taxon>Dikarya</taxon>
        <taxon>Ascomycota</taxon>
        <taxon>Pezizomycotina</taxon>
        <taxon>Eurotiomycetes</taxon>
        <taxon>Eurotiomycetidae</taxon>
        <taxon>Eurotiales</taxon>
        <taxon>Aspergillaceae</taxon>
        <taxon>Aspergillus</taxon>
        <taxon>Aspergillus subgen. Circumdati</taxon>
    </lineage>
</organism>
<evidence type="ECO:0000256" key="1">
    <source>
        <dbReference type="SAM" id="Phobius"/>
    </source>
</evidence>
<keyword evidence="1" id="KW-1133">Transmembrane helix</keyword>
<feature type="transmembrane region" description="Helical" evidence="1">
    <location>
        <begin position="169"/>
        <end position="187"/>
    </location>
</feature>
<dbReference type="AlphaFoldDB" id="A0A146F894"/>
<dbReference type="EMBL" id="BCWF01000012">
    <property type="protein sequence ID" value="GAT21863.1"/>
    <property type="molecule type" value="Genomic_DNA"/>
</dbReference>
<dbReference type="OrthoDB" id="4469028at2759"/>
<dbReference type="Proteomes" id="UP000075230">
    <property type="component" value="Unassembled WGS sequence"/>
</dbReference>
<name>A0A146F894_ASPKA</name>
<reference evidence="3 4" key="1">
    <citation type="journal article" date="2016" name="DNA Res.">
        <title>Genome sequence of Aspergillus luchuensis NBRC 4314.</title>
        <authorList>
            <person name="Yamada O."/>
            <person name="Machida M."/>
            <person name="Hosoyama A."/>
            <person name="Goto M."/>
            <person name="Takahashi T."/>
            <person name="Futagami T."/>
            <person name="Yamagata Y."/>
            <person name="Takeuchi M."/>
            <person name="Kobayashi T."/>
            <person name="Koike H."/>
            <person name="Abe K."/>
            <person name="Asai K."/>
            <person name="Arita M."/>
            <person name="Fujita N."/>
            <person name="Fukuda K."/>
            <person name="Higa K."/>
            <person name="Horikawa H."/>
            <person name="Ishikawa T."/>
            <person name="Jinno K."/>
            <person name="Kato Y."/>
            <person name="Kirimura K."/>
            <person name="Mizutani O."/>
            <person name="Nakasone K."/>
            <person name="Sano M."/>
            <person name="Shiraishi Y."/>
            <person name="Tsukahara M."/>
            <person name="Gomi K."/>
        </authorList>
    </citation>
    <scope>NUCLEOTIDE SEQUENCE [LARGE SCALE GENOMIC DNA]</scope>
    <source>
        <strain evidence="3 4">RIB 2604</strain>
    </source>
</reference>
<evidence type="ECO:0000313" key="5">
    <source>
        <dbReference type="Proteomes" id="UP000661280"/>
    </source>
</evidence>
<dbReference type="RefSeq" id="XP_041540454.1">
    <property type="nucleotide sequence ID" value="XM_041686473.1"/>
</dbReference>
<proteinExistence type="predicted"/>
<keyword evidence="5" id="KW-1185">Reference proteome</keyword>
<feature type="transmembrane region" description="Helical" evidence="1">
    <location>
        <begin position="21"/>
        <end position="38"/>
    </location>
</feature>
<evidence type="ECO:0000313" key="2">
    <source>
        <dbReference type="EMBL" id="BCR96688.1"/>
    </source>
</evidence>
<dbReference type="KEGG" id="aluc:AKAW2_30007S"/>